<feature type="chain" id="PRO_5046696985" evidence="2">
    <location>
        <begin position="36"/>
        <end position="560"/>
    </location>
</feature>
<dbReference type="RefSeq" id="WP_187502237.1">
    <property type="nucleotide sequence ID" value="NZ_CP162536.1"/>
</dbReference>
<dbReference type="Proteomes" id="UP000597613">
    <property type="component" value="Unassembled WGS sequence"/>
</dbReference>
<keyword evidence="2" id="KW-0732">Signal</keyword>
<organism evidence="3 4">
    <name type="scientific">Sphingomonas albertensis</name>
    <dbReference type="NCBI Taxonomy" id="2762591"/>
    <lineage>
        <taxon>Bacteria</taxon>
        <taxon>Pseudomonadati</taxon>
        <taxon>Pseudomonadota</taxon>
        <taxon>Alphaproteobacteria</taxon>
        <taxon>Sphingomonadales</taxon>
        <taxon>Sphingomonadaceae</taxon>
        <taxon>Sphingomonas</taxon>
    </lineage>
</organism>
<feature type="compositionally biased region" description="Low complexity" evidence="1">
    <location>
        <begin position="545"/>
        <end position="560"/>
    </location>
</feature>
<comment type="caution">
    <text evidence="3">The sequence shown here is derived from an EMBL/GenBank/DDBJ whole genome shotgun (WGS) entry which is preliminary data.</text>
</comment>
<gene>
    <name evidence="3" type="ORF">H8S47_01885</name>
</gene>
<dbReference type="Pfam" id="PF00450">
    <property type="entry name" value="Peptidase_S10"/>
    <property type="match status" value="1"/>
</dbReference>
<dbReference type="SUPFAM" id="SSF53474">
    <property type="entry name" value="alpha/beta-Hydrolases"/>
    <property type="match status" value="1"/>
</dbReference>
<name>A0ABR7AJ07_9SPHN</name>
<feature type="region of interest" description="Disordered" evidence="1">
    <location>
        <begin position="538"/>
        <end position="560"/>
    </location>
</feature>
<dbReference type="EMBL" id="JACONT010000002">
    <property type="protein sequence ID" value="MBC3940435.1"/>
    <property type="molecule type" value="Genomic_DNA"/>
</dbReference>
<protein>
    <submittedName>
        <fullName evidence="3">Peptidase S10</fullName>
    </submittedName>
</protein>
<dbReference type="Gene3D" id="3.40.50.1820">
    <property type="entry name" value="alpha/beta hydrolase"/>
    <property type="match status" value="1"/>
</dbReference>
<accession>A0ABR7AJ07</accession>
<proteinExistence type="predicted"/>
<evidence type="ECO:0000256" key="2">
    <source>
        <dbReference type="SAM" id="SignalP"/>
    </source>
</evidence>
<evidence type="ECO:0000313" key="3">
    <source>
        <dbReference type="EMBL" id="MBC3940435.1"/>
    </source>
</evidence>
<dbReference type="InterPro" id="IPR001563">
    <property type="entry name" value="Peptidase_S10"/>
</dbReference>
<sequence>MRQDRTLPLSQGYSVARSTKFSALLLLALSTTAIAQDAPKKDKSESNADRMKAEAEADYANAPVAEQEVKSKGRVTVGGKSLGYTATVGTLTLRDTEGKPTASLFYTGYTLDGVKPGTKRPVTFFYNGGPGSPSFWLHMGSFAPVRLRTANPEYIKPAPYDFGPNPDTLLDKTDMVFIDAVGTGYSRPLGDTKPSAFYGVDEDADAFAKGILRYATKYGRWNSPKFLFGESYGTTRSGALAYQLQDRGMALNGVVLLSSIMNYGYRQPGLDEIYLNYLPSYAASAWYHNRLQNRPADVATIVAEARAFATGPYAAALSKGQTISDAERDAVANRMSQLIGISPDFIKRANLRIDLARFQKELLRDQRLTLGRFDSRYTGVDSDAAGERPETDASDTAIAGAFIATFNDYVTHTLGYKTEMPYRLSARDAPGWTWNWKHDAPGRGGQSQNNPNTAVDLAAAMRENPYLNVLSMNGYYDMATPFFGTENDLGHMMLDPSRQRNLAFRYYPAGHMTYLNPEALHQMKADLASWYDQAVGEARSATPPGGASVSGAEGSGQVPN</sequence>
<evidence type="ECO:0000313" key="4">
    <source>
        <dbReference type="Proteomes" id="UP000597613"/>
    </source>
</evidence>
<reference evidence="3 4" key="1">
    <citation type="submission" date="2020-08" db="EMBL/GenBank/DDBJ databases">
        <title>Putative novel bacterial strains isolated from necrotic wheat leaf tissues caused by Xanthomonas translucens.</title>
        <authorList>
            <person name="Tambong J.T."/>
        </authorList>
    </citation>
    <scope>NUCLEOTIDE SEQUENCE [LARGE SCALE GENOMIC DNA]</scope>
    <source>
        <strain evidence="4">DOAB 1063</strain>
    </source>
</reference>
<dbReference type="InterPro" id="IPR029058">
    <property type="entry name" value="AB_hydrolase_fold"/>
</dbReference>
<evidence type="ECO:0000256" key="1">
    <source>
        <dbReference type="SAM" id="MobiDB-lite"/>
    </source>
</evidence>
<feature type="signal peptide" evidence="2">
    <location>
        <begin position="1"/>
        <end position="35"/>
    </location>
</feature>
<keyword evidence="4" id="KW-1185">Reference proteome</keyword>